<organism evidence="2 3">
    <name type="scientific">Mucilaginibacter dorajii</name>
    <dbReference type="NCBI Taxonomy" id="692994"/>
    <lineage>
        <taxon>Bacteria</taxon>
        <taxon>Pseudomonadati</taxon>
        <taxon>Bacteroidota</taxon>
        <taxon>Sphingobacteriia</taxon>
        <taxon>Sphingobacteriales</taxon>
        <taxon>Sphingobacteriaceae</taxon>
        <taxon>Mucilaginibacter</taxon>
    </lineage>
</organism>
<feature type="transmembrane region" description="Helical" evidence="1">
    <location>
        <begin position="98"/>
        <end position="116"/>
    </location>
</feature>
<evidence type="ECO:0000313" key="2">
    <source>
        <dbReference type="EMBL" id="GAA3983765.1"/>
    </source>
</evidence>
<keyword evidence="1" id="KW-1133">Transmembrane helix</keyword>
<feature type="transmembrane region" description="Helical" evidence="1">
    <location>
        <begin position="128"/>
        <end position="150"/>
    </location>
</feature>
<gene>
    <name evidence="2" type="ORF">GCM10022210_39390</name>
</gene>
<reference evidence="3" key="1">
    <citation type="journal article" date="2019" name="Int. J. Syst. Evol. Microbiol.">
        <title>The Global Catalogue of Microorganisms (GCM) 10K type strain sequencing project: providing services to taxonomists for standard genome sequencing and annotation.</title>
        <authorList>
            <consortium name="The Broad Institute Genomics Platform"/>
            <consortium name="The Broad Institute Genome Sequencing Center for Infectious Disease"/>
            <person name="Wu L."/>
            <person name="Ma J."/>
        </authorList>
    </citation>
    <scope>NUCLEOTIDE SEQUENCE [LARGE SCALE GENOMIC DNA]</scope>
    <source>
        <strain evidence="3">JCM 16601</strain>
    </source>
</reference>
<feature type="transmembrane region" description="Helical" evidence="1">
    <location>
        <begin position="156"/>
        <end position="173"/>
    </location>
</feature>
<name>A0ABP7QKF6_9SPHI</name>
<keyword evidence="1" id="KW-0812">Transmembrane</keyword>
<dbReference type="RefSeq" id="WP_259089955.1">
    <property type="nucleotide sequence ID" value="NZ_BAAAZC010000027.1"/>
</dbReference>
<dbReference type="EMBL" id="BAAAZC010000027">
    <property type="protein sequence ID" value="GAA3983765.1"/>
    <property type="molecule type" value="Genomic_DNA"/>
</dbReference>
<keyword evidence="3" id="KW-1185">Reference proteome</keyword>
<accession>A0ABP7QKF6</accession>
<sequence length="191" mass="21960">MMVTAKNTYYIMAVNLLYTLTVIASITLRFNDMPVAKWLQVLNEIVYVTPMLYVVMMLKYLKEDGSIIATYKIFIGIDIFISLYFVVVKMTANNVGLYYLFFLLSIIAGIIFTIQSARIQNKWLGYPLLTYGLMFLFVILLQLIASIIYSSQLFKYVSLTEILIPAMTFYILFKIARYLASEEDSTASILT</sequence>
<comment type="caution">
    <text evidence="2">The sequence shown here is derived from an EMBL/GenBank/DDBJ whole genome shotgun (WGS) entry which is preliminary data.</text>
</comment>
<evidence type="ECO:0000256" key="1">
    <source>
        <dbReference type="SAM" id="Phobius"/>
    </source>
</evidence>
<protein>
    <submittedName>
        <fullName evidence="2">Uncharacterized protein</fullName>
    </submittedName>
</protein>
<proteinExistence type="predicted"/>
<evidence type="ECO:0000313" key="3">
    <source>
        <dbReference type="Proteomes" id="UP001500742"/>
    </source>
</evidence>
<feature type="transmembrane region" description="Helical" evidence="1">
    <location>
        <begin position="73"/>
        <end position="92"/>
    </location>
</feature>
<feature type="transmembrane region" description="Helical" evidence="1">
    <location>
        <begin position="7"/>
        <end position="26"/>
    </location>
</feature>
<dbReference type="Proteomes" id="UP001500742">
    <property type="component" value="Unassembled WGS sequence"/>
</dbReference>
<keyword evidence="1" id="KW-0472">Membrane</keyword>